<keyword evidence="6 14" id="KW-0132">Cell division</keyword>
<accession>B7WTG2</accession>
<evidence type="ECO:0000313" key="19">
    <source>
        <dbReference type="Proteomes" id="UP000003039"/>
    </source>
</evidence>
<evidence type="ECO:0000256" key="14">
    <source>
        <dbReference type="HAMAP-Rule" id="MF_00046"/>
    </source>
</evidence>
<keyword evidence="12 14" id="KW-0961">Cell wall biogenesis/degradation</keyword>
<evidence type="ECO:0000256" key="6">
    <source>
        <dbReference type="ARBA" id="ARBA00022618"/>
    </source>
</evidence>
<dbReference type="UniPathway" id="UPA00219"/>
<dbReference type="InterPro" id="IPR000713">
    <property type="entry name" value="Mur_ligase_N"/>
</dbReference>
<dbReference type="GO" id="GO:0005737">
    <property type="term" value="C:cytoplasm"/>
    <property type="evidence" value="ECO:0007669"/>
    <property type="project" value="UniProtKB-SubCell"/>
</dbReference>
<evidence type="ECO:0000259" key="17">
    <source>
        <dbReference type="Pfam" id="PF08245"/>
    </source>
</evidence>
<dbReference type="NCBIfam" id="TIGR01082">
    <property type="entry name" value="murC"/>
    <property type="match status" value="1"/>
</dbReference>
<dbReference type="HAMAP" id="MF_00046">
    <property type="entry name" value="MurC"/>
    <property type="match status" value="1"/>
</dbReference>
<evidence type="ECO:0000256" key="8">
    <source>
        <dbReference type="ARBA" id="ARBA00022840"/>
    </source>
</evidence>
<sequence>MKHAIHHIHFVGIGGAGMSGIAEVLHNLGYAISGSDLADSATLRRLAGLGIKTFVGHAAENVAGTDAVVTSTAVQGDNPEVLAAREKKIPVVPRALMLAELMRFKQGIAIAGAHGKTTTTSLVTSVLAEAGLDPTFVIGGKLNSAGANAKLGHGDYIVVEADESDASFLNLLPVMAVVTNIDADHMETYGHDFGRLKQAFVDFLHRMPFYGRAILCVDSPAVREILPRLARPVTTYGFAEDAQVRAVNVRAEAGRMRFTVRRQNGQSYPDLEVVLSLPGEHNVLNALSAVAVAMELEISDEALLRALEGFKGVGRRFQRYGELPAADGNMFTVIDDYGHHPVEMAATLAAARGAFPGQRLVLAFQPHRYSRTRDCFEDFVKVIGSADSVLLAEVYAAGEAPIVAADGRSLARALRVAGKVEPVFVENIADMPAAIAANAQAGDVLLCMGAGSIGAVPGKLVEMLQKQEPAAPAGSAQ</sequence>
<dbReference type="AlphaFoldDB" id="B7WTG2"/>
<dbReference type="Proteomes" id="UP000003039">
    <property type="component" value="Unassembled WGS sequence"/>
</dbReference>
<dbReference type="RefSeq" id="WP_003051284.1">
    <property type="nucleotide sequence ID" value="NZ_AAUJ02000001.1"/>
</dbReference>
<proteinExistence type="inferred from homology"/>
<dbReference type="InterPro" id="IPR005758">
    <property type="entry name" value="UDP-N-AcMur_Ala_ligase_MurC"/>
</dbReference>
<evidence type="ECO:0000256" key="11">
    <source>
        <dbReference type="ARBA" id="ARBA00023306"/>
    </source>
</evidence>
<keyword evidence="11 14" id="KW-0131">Cell cycle</keyword>
<dbReference type="GO" id="GO:0071555">
    <property type="term" value="P:cell wall organization"/>
    <property type="evidence" value="ECO:0007669"/>
    <property type="project" value="UniProtKB-KW"/>
</dbReference>
<organism evidence="18 19">
    <name type="scientific">Comamonas testosteroni (strain DSM 14576 / KF-1)</name>
    <name type="common">Pseudomonas testosteroni</name>
    <dbReference type="NCBI Taxonomy" id="399795"/>
    <lineage>
        <taxon>Bacteria</taxon>
        <taxon>Pseudomonadati</taxon>
        <taxon>Pseudomonadota</taxon>
        <taxon>Betaproteobacteria</taxon>
        <taxon>Burkholderiales</taxon>
        <taxon>Comamonadaceae</taxon>
        <taxon>Comamonas</taxon>
    </lineage>
</organism>
<dbReference type="InterPro" id="IPR013221">
    <property type="entry name" value="Mur_ligase_cen"/>
</dbReference>
<dbReference type="GO" id="GO:0009252">
    <property type="term" value="P:peptidoglycan biosynthetic process"/>
    <property type="evidence" value="ECO:0007669"/>
    <property type="project" value="UniProtKB-UniRule"/>
</dbReference>
<evidence type="ECO:0000256" key="1">
    <source>
        <dbReference type="ARBA" id="ARBA00004496"/>
    </source>
</evidence>
<dbReference type="Gene3D" id="3.40.1190.10">
    <property type="entry name" value="Mur-like, catalytic domain"/>
    <property type="match status" value="1"/>
</dbReference>
<dbReference type="SUPFAM" id="SSF53623">
    <property type="entry name" value="MurD-like peptide ligases, catalytic domain"/>
    <property type="match status" value="1"/>
</dbReference>
<evidence type="ECO:0000256" key="13">
    <source>
        <dbReference type="ARBA" id="ARBA00047833"/>
    </source>
</evidence>
<evidence type="ECO:0000256" key="4">
    <source>
        <dbReference type="ARBA" id="ARBA00022490"/>
    </source>
</evidence>
<dbReference type="PANTHER" id="PTHR43445:SF3">
    <property type="entry name" value="UDP-N-ACETYLMURAMATE--L-ALANINE LIGASE"/>
    <property type="match status" value="1"/>
</dbReference>
<comment type="catalytic activity">
    <reaction evidence="13 14">
        <text>UDP-N-acetyl-alpha-D-muramate + L-alanine + ATP = UDP-N-acetyl-alpha-D-muramoyl-L-alanine + ADP + phosphate + H(+)</text>
        <dbReference type="Rhea" id="RHEA:23372"/>
        <dbReference type="ChEBI" id="CHEBI:15378"/>
        <dbReference type="ChEBI" id="CHEBI:30616"/>
        <dbReference type="ChEBI" id="CHEBI:43474"/>
        <dbReference type="ChEBI" id="CHEBI:57972"/>
        <dbReference type="ChEBI" id="CHEBI:70757"/>
        <dbReference type="ChEBI" id="CHEBI:83898"/>
        <dbReference type="ChEBI" id="CHEBI:456216"/>
        <dbReference type="EC" id="6.3.2.8"/>
    </reaction>
</comment>
<dbReference type="Gene3D" id="3.90.190.20">
    <property type="entry name" value="Mur ligase, C-terminal domain"/>
    <property type="match status" value="1"/>
</dbReference>
<keyword evidence="7 14" id="KW-0547">Nucleotide-binding</keyword>
<dbReference type="PANTHER" id="PTHR43445">
    <property type="entry name" value="UDP-N-ACETYLMURAMATE--L-ALANINE LIGASE-RELATED"/>
    <property type="match status" value="1"/>
</dbReference>
<feature type="domain" description="Mur ligase C-terminal" evidence="16">
    <location>
        <begin position="315"/>
        <end position="451"/>
    </location>
</feature>
<evidence type="ECO:0000256" key="2">
    <source>
        <dbReference type="ARBA" id="ARBA00004752"/>
    </source>
</evidence>
<dbReference type="GO" id="GO:0051301">
    <property type="term" value="P:cell division"/>
    <property type="evidence" value="ECO:0007669"/>
    <property type="project" value="UniProtKB-KW"/>
</dbReference>
<dbReference type="SUPFAM" id="SSF51984">
    <property type="entry name" value="MurCD N-terminal domain"/>
    <property type="match status" value="1"/>
</dbReference>
<dbReference type="Pfam" id="PF02875">
    <property type="entry name" value="Mur_ligase_C"/>
    <property type="match status" value="1"/>
</dbReference>
<evidence type="ECO:0000313" key="18">
    <source>
        <dbReference type="EMBL" id="EED65530.1"/>
    </source>
</evidence>
<gene>
    <name evidence="14" type="primary">murC</name>
    <name evidence="18" type="ORF">CtesDRAFT_PD0476</name>
</gene>
<dbReference type="GO" id="GO:0008360">
    <property type="term" value="P:regulation of cell shape"/>
    <property type="evidence" value="ECO:0007669"/>
    <property type="project" value="UniProtKB-KW"/>
</dbReference>
<keyword evidence="9 14" id="KW-0133">Cell shape</keyword>
<dbReference type="Pfam" id="PF01225">
    <property type="entry name" value="Mur_ligase"/>
    <property type="match status" value="1"/>
</dbReference>
<dbReference type="SUPFAM" id="SSF53244">
    <property type="entry name" value="MurD-like peptide ligases, peptide-binding domain"/>
    <property type="match status" value="1"/>
</dbReference>
<dbReference type="eggNOG" id="COG0773">
    <property type="taxonomic scope" value="Bacteria"/>
</dbReference>
<dbReference type="Gene3D" id="3.40.50.720">
    <property type="entry name" value="NAD(P)-binding Rossmann-like Domain"/>
    <property type="match status" value="1"/>
</dbReference>
<comment type="subcellular location">
    <subcellularLocation>
        <location evidence="1 14">Cytoplasm</location>
    </subcellularLocation>
</comment>
<comment type="function">
    <text evidence="14">Cell wall formation.</text>
</comment>
<evidence type="ECO:0000256" key="12">
    <source>
        <dbReference type="ARBA" id="ARBA00023316"/>
    </source>
</evidence>
<dbReference type="Pfam" id="PF08245">
    <property type="entry name" value="Mur_ligase_M"/>
    <property type="match status" value="1"/>
</dbReference>
<dbReference type="FunFam" id="3.40.1190.10:FF:000001">
    <property type="entry name" value="UDP-N-acetylmuramate--L-alanine ligase"/>
    <property type="match status" value="1"/>
</dbReference>
<dbReference type="GO" id="GO:0008763">
    <property type="term" value="F:UDP-N-acetylmuramate-L-alanine ligase activity"/>
    <property type="evidence" value="ECO:0007669"/>
    <property type="project" value="UniProtKB-UniRule"/>
</dbReference>
<dbReference type="OrthoDB" id="9804126at2"/>
<dbReference type="EMBL" id="AAUJ02000001">
    <property type="protein sequence ID" value="EED65530.1"/>
    <property type="molecule type" value="Genomic_DNA"/>
</dbReference>
<feature type="binding site" evidence="14">
    <location>
        <begin position="112"/>
        <end position="118"/>
    </location>
    <ligand>
        <name>ATP</name>
        <dbReference type="ChEBI" id="CHEBI:30616"/>
    </ligand>
</feature>
<evidence type="ECO:0000256" key="7">
    <source>
        <dbReference type="ARBA" id="ARBA00022741"/>
    </source>
</evidence>
<keyword evidence="4 14" id="KW-0963">Cytoplasm</keyword>
<feature type="domain" description="Mur ligase N-terminal catalytic" evidence="15">
    <location>
        <begin position="7"/>
        <end position="105"/>
    </location>
</feature>
<dbReference type="InterPro" id="IPR036565">
    <property type="entry name" value="Mur-like_cat_sf"/>
</dbReference>
<evidence type="ECO:0000259" key="15">
    <source>
        <dbReference type="Pfam" id="PF01225"/>
    </source>
</evidence>
<dbReference type="InterPro" id="IPR004101">
    <property type="entry name" value="Mur_ligase_C"/>
</dbReference>
<evidence type="ECO:0000256" key="9">
    <source>
        <dbReference type="ARBA" id="ARBA00022960"/>
    </source>
</evidence>
<comment type="pathway">
    <text evidence="2 14">Cell wall biogenesis; peptidoglycan biosynthesis.</text>
</comment>
<evidence type="ECO:0000256" key="10">
    <source>
        <dbReference type="ARBA" id="ARBA00022984"/>
    </source>
</evidence>
<comment type="similarity">
    <text evidence="14">Belongs to the MurCDEF family.</text>
</comment>
<keyword evidence="8 14" id="KW-0067">ATP-binding</keyword>
<evidence type="ECO:0000259" key="16">
    <source>
        <dbReference type="Pfam" id="PF02875"/>
    </source>
</evidence>
<dbReference type="InterPro" id="IPR050061">
    <property type="entry name" value="MurCDEF_pg_biosynth"/>
</dbReference>
<evidence type="ECO:0000256" key="5">
    <source>
        <dbReference type="ARBA" id="ARBA00022598"/>
    </source>
</evidence>
<evidence type="ECO:0000256" key="3">
    <source>
        <dbReference type="ARBA" id="ARBA00012211"/>
    </source>
</evidence>
<name>B7WTG2_COMTK</name>
<reference evidence="18 19" key="1">
    <citation type="journal article" date="2004" name="Appl. Environ. Microbiol.">
        <title>Mineralization of individual congeners of linear alkylbenzenesulfonate by defined pairs of heterotrophic bacteria.</title>
        <authorList>
            <person name="Schleheck D."/>
            <person name="Knepper T.P."/>
            <person name="Fischer K."/>
            <person name="Cook A.M."/>
        </authorList>
    </citation>
    <scope>NUCLEOTIDE SEQUENCE [LARGE SCALE GENOMIC DNA]</scope>
    <source>
        <strain evidence="19">DSM 14576 / KF-1</strain>
    </source>
</reference>
<keyword evidence="5 14" id="KW-0436">Ligase</keyword>
<dbReference type="InterPro" id="IPR036615">
    <property type="entry name" value="Mur_ligase_C_dom_sf"/>
</dbReference>
<dbReference type="GO" id="GO:0005524">
    <property type="term" value="F:ATP binding"/>
    <property type="evidence" value="ECO:0007669"/>
    <property type="project" value="UniProtKB-UniRule"/>
</dbReference>
<protein>
    <recommendedName>
        <fullName evidence="3 14">UDP-N-acetylmuramate--L-alanine ligase</fullName>
        <ecNumber evidence="3 14">6.3.2.8</ecNumber>
    </recommendedName>
    <alternativeName>
        <fullName evidence="14">UDP-N-acetylmuramoyl-L-alanine synthetase</fullName>
    </alternativeName>
</protein>
<feature type="domain" description="Mur ligase central" evidence="17">
    <location>
        <begin position="110"/>
        <end position="293"/>
    </location>
</feature>
<comment type="caution">
    <text evidence="18">The sequence shown here is derived from an EMBL/GenBank/DDBJ whole genome shotgun (WGS) entry which is preliminary data.</text>
</comment>
<keyword evidence="10 14" id="KW-0573">Peptidoglycan synthesis</keyword>
<dbReference type="EC" id="6.3.2.8" evidence="3 14"/>